<dbReference type="SUPFAM" id="SSF46785">
    <property type="entry name" value="Winged helix' DNA-binding domain"/>
    <property type="match status" value="1"/>
</dbReference>
<name>A0A346AZ95_9FIRM</name>
<dbReference type="SMART" id="SM01134">
    <property type="entry name" value="DeoRC"/>
    <property type="match status" value="1"/>
</dbReference>
<dbReference type="InterPro" id="IPR036388">
    <property type="entry name" value="WH-like_DNA-bd_sf"/>
</dbReference>
<dbReference type="InterPro" id="IPR036390">
    <property type="entry name" value="WH_DNA-bd_sf"/>
</dbReference>
<dbReference type="KEGG" id="meg:DKB62_06245"/>
<evidence type="ECO:0000313" key="6">
    <source>
        <dbReference type="Proteomes" id="UP000254337"/>
    </source>
</evidence>
<dbReference type="InterPro" id="IPR001034">
    <property type="entry name" value="DeoR_HTH"/>
</dbReference>
<dbReference type="OrthoDB" id="9797223at2"/>
<dbReference type="EMBL" id="CP029462">
    <property type="protein sequence ID" value="AXL21188.1"/>
    <property type="molecule type" value="Genomic_DNA"/>
</dbReference>
<evidence type="ECO:0000256" key="1">
    <source>
        <dbReference type="ARBA" id="ARBA00023015"/>
    </source>
</evidence>
<dbReference type="SUPFAM" id="SSF100950">
    <property type="entry name" value="NagB/RpiA/CoA transferase-like"/>
    <property type="match status" value="1"/>
</dbReference>
<gene>
    <name evidence="5" type="ORF">DKB62_06245</name>
</gene>
<keyword evidence="6" id="KW-1185">Reference proteome</keyword>
<evidence type="ECO:0000313" key="5">
    <source>
        <dbReference type="EMBL" id="AXL21188.1"/>
    </source>
</evidence>
<dbReference type="PANTHER" id="PTHR30363">
    <property type="entry name" value="HTH-TYPE TRANSCRIPTIONAL REGULATOR SRLR-RELATED"/>
    <property type="match status" value="1"/>
</dbReference>
<keyword evidence="3" id="KW-0804">Transcription</keyword>
<dbReference type="Gene3D" id="3.40.50.1360">
    <property type="match status" value="1"/>
</dbReference>
<feature type="domain" description="HTH deoR-type" evidence="4">
    <location>
        <begin position="3"/>
        <end position="58"/>
    </location>
</feature>
<dbReference type="PANTHER" id="PTHR30363:SF44">
    <property type="entry name" value="AGA OPERON TRANSCRIPTIONAL REPRESSOR-RELATED"/>
    <property type="match status" value="1"/>
</dbReference>
<keyword evidence="1" id="KW-0805">Transcription regulation</keyword>
<keyword evidence="2" id="KW-0238">DNA-binding</keyword>
<dbReference type="PROSITE" id="PS51000">
    <property type="entry name" value="HTH_DEOR_2"/>
    <property type="match status" value="1"/>
</dbReference>
<dbReference type="Pfam" id="PF08220">
    <property type="entry name" value="HTH_DeoR"/>
    <property type="match status" value="1"/>
</dbReference>
<dbReference type="PROSITE" id="PS00894">
    <property type="entry name" value="HTH_DEOR_1"/>
    <property type="match status" value="1"/>
</dbReference>
<dbReference type="RefSeq" id="WP_107196080.1">
    <property type="nucleotide sequence ID" value="NZ_CP029462.1"/>
</dbReference>
<dbReference type="InterPro" id="IPR050313">
    <property type="entry name" value="Carb_Metab_HTH_regulators"/>
</dbReference>
<dbReference type="SMART" id="SM00420">
    <property type="entry name" value="HTH_DEOR"/>
    <property type="match status" value="1"/>
</dbReference>
<dbReference type="Pfam" id="PF00455">
    <property type="entry name" value="DeoRC"/>
    <property type="match status" value="1"/>
</dbReference>
<protein>
    <submittedName>
        <fullName evidence="5">DeoR/GlpR transcriptional regulator</fullName>
    </submittedName>
</protein>
<evidence type="ECO:0000259" key="4">
    <source>
        <dbReference type="PROSITE" id="PS51000"/>
    </source>
</evidence>
<accession>A0A346AZ95</accession>
<sequence>MLSEQRYKIIMDLLEQEPIVKNNALCKLMSTTRETVRRDLMTLEEKGLLKRIRGGAMKIAKGSAPSAYESFHERKQSQVVYKEHIAKEAVKLIQDGQVVALDSGTTALLLARELKGRFRSLTVVTNSLAITNELAGAAGIELIVTGGVYKEDEEAFLSDFASLIFSKIHVDIFFLTTCGISVEAGVTYQRMDEIPVQTKMMKAADCTIAIVDSSKLGVNSLVRMCGIESIAALVTDVGISAEQRRRFEKAGVHVVVAPERSE</sequence>
<evidence type="ECO:0000256" key="2">
    <source>
        <dbReference type="ARBA" id="ARBA00023125"/>
    </source>
</evidence>
<evidence type="ECO:0000256" key="3">
    <source>
        <dbReference type="ARBA" id="ARBA00023163"/>
    </source>
</evidence>
<organism evidence="5 6">
    <name type="scientific">Megasphaera stantonii</name>
    <dbReference type="NCBI Taxonomy" id="2144175"/>
    <lineage>
        <taxon>Bacteria</taxon>
        <taxon>Bacillati</taxon>
        <taxon>Bacillota</taxon>
        <taxon>Negativicutes</taxon>
        <taxon>Veillonellales</taxon>
        <taxon>Veillonellaceae</taxon>
        <taxon>Megasphaera</taxon>
    </lineage>
</organism>
<dbReference type="InterPro" id="IPR037171">
    <property type="entry name" value="NagB/RpiA_transferase-like"/>
</dbReference>
<dbReference type="GO" id="GO:0003677">
    <property type="term" value="F:DNA binding"/>
    <property type="evidence" value="ECO:0007669"/>
    <property type="project" value="UniProtKB-KW"/>
</dbReference>
<dbReference type="Proteomes" id="UP000254337">
    <property type="component" value="Chromosome"/>
</dbReference>
<dbReference type="InterPro" id="IPR014036">
    <property type="entry name" value="DeoR-like_C"/>
</dbReference>
<dbReference type="PRINTS" id="PR00037">
    <property type="entry name" value="HTHLACR"/>
</dbReference>
<dbReference type="AlphaFoldDB" id="A0A346AZ95"/>
<reference evidence="5 6" key="1">
    <citation type="submission" date="2018-05" db="EMBL/GenBank/DDBJ databases">
        <title>Complete genome sequence of Megasphaera sp. AJH120T, isolated from the ceca of a chicken.</title>
        <authorList>
            <person name="Maki J."/>
            <person name="Looft T."/>
        </authorList>
    </citation>
    <scope>NUCLEOTIDE SEQUENCE [LARGE SCALE GENOMIC DNA]</scope>
    <source>
        <strain evidence="5 6">AJH120</strain>
    </source>
</reference>
<dbReference type="InterPro" id="IPR018356">
    <property type="entry name" value="Tscrpt_reg_HTH_DeoR_CS"/>
</dbReference>
<dbReference type="Gene3D" id="1.10.10.10">
    <property type="entry name" value="Winged helix-like DNA-binding domain superfamily/Winged helix DNA-binding domain"/>
    <property type="match status" value="1"/>
</dbReference>
<dbReference type="GO" id="GO:0003700">
    <property type="term" value="F:DNA-binding transcription factor activity"/>
    <property type="evidence" value="ECO:0007669"/>
    <property type="project" value="InterPro"/>
</dbReference>
<proteinExistence type="predicted"/>